<geneLocation type="plasmid" evidence="1">
    <name>pRp12D01</name>
</geneLocation>
<sequence>MDPDLIEERSIGVDLDGHGYRVFFDTKTMKPTRVWTKVKASRGQTERELPLNGRRAYQAIEAARAILPDIKNA</sequence>
<keyword evidence="1" id="KW-0614">Plasmid</keyword>
<dbReference type="KEGG" id="rpf:Rpic12D_4807"/>
<organism evidence="1">
    <name type="scientific">Ralstonia pickettii (strain 12D)</name>
    <dbReference type="NCBI Taxonomy" id="428406"/>
    <lineage>
        <taxon>Bacteria</taxon>
        <taxon>Pseudomonadati</taxon>
        <taxon>Pseudomonadota</taxon>
        <taxon>Betaproteobacteria</taxon>
        <taxon>Burkholderiales</taxon>
        <taxon>Burkholderiaceae</taxon>
        <taxon>Ralstonia</taxon>
    </lineage>
</organism>
<accession>C6BPB8</accession>
<reference evidence="1" key="1">
    <citation type="submission" date="2009-06" db="EMBL/GenBank/DDBJ databases">
        <title>Complete sequence plasmid 1 of Ralstonia pickettii 12D.</title>
        <authorList>
            <consortium name="US DOE Joint Genome Institute"/>
            <person name="Lucas S."/>
            <person name="Copeland A."/>
            <person name="Lapidus A."/>
            <person name="Glavina del Rio T."/>
            <person name="Dalin E."/>
            <person name="Tice H."/>
            <person name="Bruce D."/>
            <person name="Goodwin L."/>
            <person name="Pitluck S."/>
            <person name="Sims D."/>
            <person name="Meincke L."/>
            <person name="Brettin T."/>
            <person name="Detter J.C."/>
            <person name="Han C."/>
            <person name="Larimer F."/>
            <person name="Land M."/>
            <person name="Hauser L."/>
            <person name="Kyrpides N."/>
            <person name="Ovchinnikova G."/>
            <person name="Marsh T."/>
            <person name="Richardson P."/>
        </authorList>
    </citation>
    <scope>NUCLEOTIDE SEQUENCE [LARGE SCALE GENOMIC DNA]</scope>
    <source>
        <strain evidence="1">12D</strain>
        <plasmid>12D</plasmid>
        <plasmid evidence="1">pRp12D01</plasmid>
    </source>
</reference>
<dbReference type="HOGENOM" id="CLU_2702173_0_0_4"/>
<dbReference type="EMBL" id="CP001646">
    <property type="protein sequence ID" value="ACS66042.1"/>
    <property type="molecule type" value="Genomic_DNA"/>
</dbReference>
<gene>
    <name evidence="1" type="ordered locus">Rpic12D_4807</name>
</gene>
<name>C6BPB8_RALP1</name>
<evidence type="ECO:0000313" key="1">
    <source>
        <dbReference type="EMBL" id="ACS66042.1"/>
    </source>
</evidence>
<dbReference type="AlphaFoldDB" id="C6BPB8"/>
<proteinExistence type="predicted"/>
<protein>
    <submittedName>
        <fullName evidence="1">Uncharacterized protein</fullName>
    </submittedName>
</protein>